<feature type="transmembrane region" description="Helical" evidence="1">
    <location>
        <begin position="62"/>
        <end position="80"/>
    </location>
</feature>
<evidence type="ECO:0000313" key="2">
    <source>
        <dbReference type="EMBL" id="MBS7810023.1"/>
    </source>
</evidence>
<dbReference type="RefSeq" id="WP_213668672.1">
    <property type="nucleotide sequence ID" value="NZ_JAHCDA010000001.1"/>
</dbReference>
<reference evidence="2 3" key="1">
    <citation type="submission" date="2021-05" db="EMBL/GenBank/DDBJ databases">
        <title>Roseococcus sp. XZZS9, whole genome shotgun sequencing project.</title>
        <authorList>
            <person name="Zhao G."/>
            <person name="Shen L."/>
        </authorList>
    </citation>
    <scope>NUCLEOTIDE SEQUENCE [LARGE SCALE GENOMIC DNA]</scope>
    <source>
        <strain evidence="2 3">XZZS9</strain>
    </source>
</reference>
<feature type="transmembrane region" description="Helical" evidence="1">
    <location>
        <begin position="38"/>
        <end position="56"/>
    </location>
</feature>
<feature type="transmembrane region" description="Helical" evidence="1">
    <location>
        <begin position="6"/>
        <end position="26"/>
    </location>
</feature>
<dbReference type="EMBL" id="JAHCDA010000001">
    <property type="protein sequence ID" value="MBS7810023.1"/>
    <property type="molecule type" value="Genomic_DNA"/>
</dbReference>
<organism evidence="2 3">
    <name type="scientific">Roseococcus pinisoli</name>
    <dbReference type="NCBI Taxonomy" id="2835040"/>
    <lineage>
        <taxon>Bacteria</taxon>
        <taxon>Pseudomonadati</taxon>
        <taxon>Pseudomonadota</taxon>
        <taxon>Alphaproteobacteria</taxon>
        <taxon>Acetobacterales</taxon>
        <taxon>Roseomonadaceae</taxon>
        <taxon>Roseococcus</taxon>
    </lineage>
</organism>
<keyword evidence="1" id="KW-0812">Transmembrane</keyword>
<protein>
    <submittedName>
        <fullName evidence="2">DUF2306 domain-containing protein</fullName>
    </submittedName>
</protein>
<gene>
    <name evidence="2" type="ORF">KHU32_03675</name>
</gene>
<evidence type="ECO:0000256" key="1">
    <source>
        <dbReference type="SAM" id="Phobius"/>
    </source>
</evidence>
<name>A0ABS5Q9D0_9PROT</name>
<dbReference type="Proteomes" id="UP000766336">
    <property type="component" value="Unassembled WGS sequence"/>
</dbReference>
<keyword evidence="1" id="KW-0472">Membrane</keyword>
<sequence>MPLLLYLHLILALVALGLVLAALAAPKRPGAHRILGRLAASALVLTAVTSFGLPAFGHFSALHILSTVTLLSVPYAVWLVRQGKVAAHRRIMLMNAGGLLVAGIFAALLPGRALHGMLFG</sequence>
<dbReference type="Pfam" id="PF10067">
    <property type="entry name" value="DUF2306"/>
    <property type="match status" value="1"/>
</dbReference>
<feature type="transmembrane region" description="Helical" evidence="1">
    <location>
        <begin position="92"/>
        <end position="111"/>
    </location>
</feature>
<keyword evidence="3" id="KW-1185">Reference proteome</keyword>
<dbReference type="InterPro" id="IPR018750">
    <property type="entry name" value="DUF2306_membrane"/>
</dbReference>
<accession>A0ABS5Q9D0</accession>
<proteinExistence type="predicted"/>
<comment type="caution">
    <text evidence="2">The sequence shown here is derived from an EMBL/GenBank/DDBJ whole genome shotgun (WGS) entry which is preliminary data.</text>
</comment>
<keyword evidence="1" id="KW-1133">Transmembrane helix</keyword>
<evidence type="ECO:0000313" key="3">
    <source>
        <dbReference type="Proteomes" id="UP000766336"/>
    </source>
</evidence>